<protein>
    <submittedName>
        <fullName evidence="2">Uncharacterized protein</fullName>
    </submittedName>
</protein>
<gene>
    <name evidence="2" type="ORF">EAE97_001068</name>
</gene>
<dbReference type="EMBL" id="RCSW01000002">
    <property type="protein sequence ID" value="KAF7953669.1"/>
    <property type="molecule type" value="Genomic_DNA"/>
</dbReference>
<reference evidence="2 3" key="1">
    <citation type="journal article" date="2020" name="Genome Biol. Evol.">
        <title>Comparative genomics of Sclerotiniaceae.</title>
        <authorList>
            <person name="Valero Jimenez C.A."/>
            <person name="Steentjes M."/>
            <person name="Scholten O.E."/>
            <person name="Van Kan J.A.L."/>
        </authorList>
    </citation>
    <scope>NUCLEOTIDE SEQUENCE [LARGE SCALE GENOMIC DNA]</scope>
    <source>
        <strain evidence="2 3">MUCL 94</strain>
    </source>
</reference>
<dbReference type="AlphaFoldDB" id="A0A9P5ITR6"/>
<feature type="compositionally biased region" description="Acidic residues" evidence="1">
    <location>
        <begin position="23"/>
        <end position="33"/>
    </location>
</feature>
<keyword evidence="3" id="KW-1185">Reference proteome</keyword>
<name>A0A9P5ITR6_9HELO</name>
<organism evidence="2 3">
    <name type="scientific">Botrytis byssoidea</name>
    <dbReference type="NCBI Taxonomy" id="139641"/>
    <lineage>
        <taxon>Eukaryota</taxon>
        <taxon>Fungi</taxon>
        <taxon>Dikarya</taxon>
        <taxon>Ascomycota</taxon>
        <taxon>Pezizomycotina</taxon>
        <taxon>Leotiomycetes</taxon>
        <taxon>Helotiales</taxon>
        <taxon>Sclerotiniaceae</taxon>
        <taxon>Botrytis</taxon>
    </lineage>
</organism>
<proteinExistence type="predicted"/>
<dbReference type="Proteomes" id="UP000710849">
    <property type="component" value="Unassembled WGS sequence"/>
</dbReference>
<dbReference type="GeneID" id="62144657"/>
<evidence type="ECO:0000313" key="3">
    <source>
        <dbReference type="Proteomes" id="UP000710849"/>
    </source>
</evidence>
<evidence type="ECO:0000256" key="1">
    <source>
        <dbReference type="SAM" id="MobiDB-lite"/>
    </source>
</evidence>
<dbReference type="RefSeq" id="XP_038737479.1">
    <property type="nucleotide sequence ID" value="XM_038871578.1"/>
</dbReference>
<accession>A0A9P5ITR6</accession>
<feature type="region of interest" description="Disordered" evidence="1">
    <location>
        <begin position="16"/>
        <end position="37"/>
    </location>
</feature>
<sequence>MQCGATMIHLYNNNKGRDKSIYEGEDEDADEDPSWGPVSERSIIERDLLLDRLKSKAKVTLLPMSQAREKREKLIWGGDKGDMGSLKGRSCHCGIQASRNCTIDRLPVLKRCQPIGFNKIQTSTIIR</sequence>
<comment type="caution">
    <text evidence="2">The sequence shown here is derived from an EMBL/GenBank/DDBJ whole genome shotgun (WGS) entry which is preliminary data.</text>
</comment>
<evidence type="ECO:0000313" key="2">
    <source>
        <dbReference type="EMBL" id="KAF7953669.1"/>
    </source>
</evidence>